<keyword evidence="3 6" id="KW-0863">Zinc-finger</keyword>
<dbReference type="InterPro" id="IPR039355">
    <property type="entry name" value="Transcription_factor_GATA"/>
</dbReference>
<dbReference type="PROSITE" id="PS00344">
    <property type="entry name" value="GATA_ZN_FINGER_1"/>
    <property type="match status" value="1"/>
</dbReference>
<keyword evidence="2" id="KW-0479">Metal-binding</keyword>
<evidence type="ECO:0000259" key="8">
    <source>
        <dbReference type="PROSITE" id="PS50114"/>
    </source>
</evidence>
<dbReference type="OrthoDB" id="515401at2759"/>
<dbReference type="PROSITE" id="PS50114">
    <property type="entry name" value="GATA_ZN_FINGER_2"/>
    <property type="match status" value="1"/>
</dbReference>
<evidence type="ECO:0000256" key="2">
    <source>
        <dbReference type="ARBA" id="ARBA00022723"/>
    </source>
</evidence>
<dbReference type="CDD" id="cd00202">
    <property type="entry name" value="ZnF_GATA"/>
    <property type="match status" value="1"/>
</dbReference>
<evidence type="ECO:0000313" key="10">
    <source>
        <dbReference type="Proteomes" id="UP000192639"/>
    </source>
</evidence>
<name>A0A1Y1S8R1_9MICR</name>
<dbReference type="GO" id="GO:0000978">
    <property type="term" value="F:RNA polymerase II cis-regulatory region sequence-specific DNA binding"/>
    <property type="evidence" value="ECO:0007669"/>
    <property type="project" value="TreeGrafter"/>
</dbReference>
<evidence type="ECO:0000256" key="4">
    <source>
        <dbReference type="ARBA" id="ARBA00022833"/>
    </source>
</evidence>
<organism evidence="9 10">
    <name type="scientific">Enterospora canceri</name>
    <dbReference type="NCBI Taxonomy" id="1081671"/>
    <lineage>
        <taxon>Eukaryota</taxon>
        <taxon>Fungi</taxon>
        <taxon>Fungi incertae sedis</taxon>
        <taxon>Microsporidia</taxon>
        <taxon>Enterocytozoonidae</taxon>
        <taxon>Enterospora</taxon>
    </lineage>
</organism>
<evidence type="ECO:0000256" key="1">
    <source>
        <dbReference type="ARBA" id="ARBA00004123"/>
    </source>
</evidence>
<keyword evidence="4" id="KW-0862">Zinc</keyword>
<reference evidence="9 10" key="1">
    <citation type="journal article" date="2017" name="Environ. Microbiol.">
        <title>Decay of the glycolytic pathway and adaptation to intranuclear parasitism within Enterocytozoonidae microsporidia.</title>
        <authorList>
            <person name="Wiredu Boakye D."/>
            <person name="Jaroenlak P."/>
            <person name="Prachumwat A."/>
            <person name="Williams T.A."/>
            <person name="Bateman K.S."/>
            <person name="Itsathitphaisarn O."/>
            <person name="Sritunyalucksana K."/>
            <person name="Paszkiewicz K.H."/>
            <person name="Moore K.A."/>
            <person name="Stentiford G.D."/>
            <person name="Williams B.A."/>
        </authorList>
    </citation>
    <scope>NUCLEOTIDE SEQUENCE [LARGE SCALE GENOMIC DNA]</scope>
    <source>
        <strain evidence="9 10">GB1</strain>
    </source>
</reference>
<dbReference type="PANTHER" id="PTHR10071:SF281">
    <property type="entry name" value="BOX A-BINDING FACTOR-RELATED"/>
    <property type="match status" value="1"/>
</dbReference>
<dbReference type="InterPro" id="IPR013088">
    <property type="entry name" value="Znf_NHR/GATA"/>
</dbReference>
<dbReference type="GO" id="GO:0000122">
    <property type="term" value="P:negative regulation of transcription by RNA polymerase II"/>
    <property type="evidence" value="ECO:0007669"/>
    <property type="project" value="TreeGrafter"/>
</dbReference>
<dbReference type="Gene3D" id="3.30.50.10">
    <property type="entry name" value="Erythroid Transcription Factor GATA-1, subunit A"/>
    <property type="match status" value="1"/>
</dbReference>
<comment type="caution">
    <text evidence="9">The sequence shown here is derived from an EMBL/GenBank/DDBJ whole genome shotgun (WGS) entry which is preliminary data.</text>
</comment>
<proteinExistence type="predicted"/>
<dbReference type="GO" id="GO:0008270">
    <property type="term" value="F:zinc ion binding"/>
    <property type="evidence" value="ECO:0007669"/>
    <property type="project" value="UniProtKB-KW"/>
</dbReference>
<dbReference type="InterPro" id="IPR000679">
    <property type="entry name" value="Znf_GATA"/>
</dbReference>
<dbReference type="SMART" id="SM00401">
    <property type="entry name" value="ZnF_GATA"/>
    <property type="match status" value="1"/>
</dbReference>
<dbReference type="Pfam" id="PF00320">
    <property type="entry name" value="GATA"/>
    <property type="match status" value="1"/>
</dbReference>
<dbReference type="GO" id="GO:0045944">
    <property type="term" value="P:positive regulation of transcription by RNA polymerase II"/>
    <property type="evidence" value="ECO:0007669"/>
    <property type="project" value="TreeGrafter"/>
</dbReference>
<feature type="domain" description="GATA-type" evidence="8">
    <location>
        <begin position="204"/>
        <end position="260"/>
    </location>
</feature>
<feature type="region of interest" description="Disordered" evidence="7">
    <location>
        <begin position="346"/>
        <end position="367"/>
    </location>
</feature>
<evidence type="ECO:0000256" key="6">
    <source>
        <dbReference type="PROSITE-ProRule" id="PRU00094"/>
    </source>
</evidence>
<dbReference type="EMBL" id="LWDP01000008">
    <property type="protein sequence ID" value="ORD94830.1"/>
    <property type="molecule type" value="Genomic_DNA"/>
</dbReference>
<evidence type="ECO:0000313" key="9">
    <source>
        <dbReference type="EMBL" id="ORD94830.1"/>
    </source>
</evidence>
<accession>A0A1Y1S8R1</accession>
<comment type="subcellular location">
    <subcellularLocation>
        <location evidence="1">Nucleus</location>
    </subcellularLocation>
</comment>
<dbReference type="GO" id="GO:0000981">
    <property type="term" value="F:DNA-binding transcription factor activity, RNA polymerase II-specific"/>
    <property type="evidence" value="ECO:0007669"/>
    <property type="project" value="TreeGrafter"/>
</dbReference>
<dbReference type="PANTHER" id="PTHR10071">
    <property type="entry name" value="TRANSCRIPTION FACTOR GATA FAMILY MEMBER"/>
    <property type="match status" value="1"/>
</dbReference>
<dbReference type="GO" id="GO:0005634">
    <property type="term" value="C:nucleus"/>
    <property type="evidence" value="ECO:0007669"/>
    <property type="project" value="UniProtKB-SubCell"/>
</dbReference>
<feature type="region of interest" description="Disordered" evidence="7">
    <location>
        <begin position="1"/>
        <end position="59"/>
    </location>
</feature>
<dbReference type="AlphaFoldDB" id="A0A1Y1S8R1"/>
<dbReference type="Proteomes" id="UP000192639">
    <property type="component" value="Unassembled WGS sequence"/>
</dbReference>
<sequence length="367" mass="42340">MIESQDISDEIEHDVEQTTARPRDCVDCGDAEQNEATESDHLKRSHKQVGGNGSIGGVTERRSLFDSYRNIFDGRVKIDEGDSGKNSPKITSMNNDTGEKKLENEARGCHRAYPEMQNTAHGYENEHMMYFDEEHFYNMQTNRGEQVGMKQEQMEPFYAETGPQENMRYQSGAYGDEQSFMYPNAYQIAEMKKQRRNRLPTKKKSKQRICSNCKTTSTPSWRRGGNGRVLLCNACGLYLKLHGRNRPFSMNSEGRTKAVKNTPETVACIVCNTAGRVNEFKNTQSGSTCPTCYSYYLEQMRANNMLSRGEEYYSPMQDDSYYWQKQQEYYDQYYSQTGGNVQEYEAQGEYYGSEDEQTYNEPHNSPR</sequence>
<keyword evidence="5" id="KW-0539">Nucleus</keyword>
<evidence type="ECO:0000256" key="5">
    <source>
        <dbReference type="ARBA" id="ARBA00023242"/>
    </source>
</evidence>
<keyword evidence="10" id="KW-1185">Reference proteome</keyword>
<feature type="compositionally biased region" description="Acidic residues" evidence="7">
    <location>
        <begin position="1"/>
        <end position="13"/>
    </location>
</feature>
<dbReference type="VEuPathDB" id="MicrosporidiaDB:ECANGB1_2226"/>
<evidence type="ECO:0000256" key="3">
    <source>
        <dbReference type="ARBA" id="ARBA00022771"/>
    </source>
</evidence>
<protein>
    <submittedName>
        <fullName evidence="9">ASD4</fullName>
    </submittedName>
</protein>
<gene>
    <name evidence="9" type="primary">ASD4</name>
    <name evidence="9" type="ORF">ECANGB1_2226</name>
</gene>
<evidence type="ECO:0000256" key="7">
    <source>
        <dbReference type="SAM" id="MobiDB-lite"/>
    </source>
</evidence>
<feature type="compositionally biased region" description="Acidic residues" evidence="7">
    <location>
        <begin position="27"/>
        <end position="37"/>
    </location>
</feature>
<dbReference type="SUPFAM" id="SSF57716">
    <property type="entry name" value="Glucocorticoid receptor-like (DNA-binding domain)"/>
    <property type="match status" value="1"/>
</dbReference>